<evidence type="ECO:0000313" key="1">
    <source>
        <dbReference type="EMBL" id="PXY22073.1"/>
    </source>
</evidence>
<dbReference type="Proteomes" id="UP000247892">
    <property type="component" value="Unassembled WGS sequence"/>
</dbReference>
<accession>A0A318LJJ6</accession>
<dbReference type="OrthoDB" id="2467654at2"/>
<organism evidence="1 2">
    <name type="scientific">Prauserella flavalba</name>
    <dbReference type="NCBI Taxonomy" id="1477506"/>
    <lineage>
        <taxon>Bacteria</taxon>
        <taxon>Bacillati</taxon>
        <taxon>Actinomycetota</taxon>
        <taxon>Actinomycetes</taxon>
        <taxon>Pseudonocardiales</taxon>
        <taxon>Pseudonocardiaceae</taxon>
        <taxon>Prauserella</taxon>
    </lineage>
</organism>
<keyword evidence="2" id="KW-1185">Reference proteome</keyword>
<dbReference type="EMBL" id="MASU01000014">
    <property type="protein sequence ID" value="PXY22073.1"/>
    <property type="molecule type" value="Genomic_DNA"/>
</dbReference>
<dbReference type="RefSeq" id="WP_110342873.1">
    <property type="nucleotide sequence ID" value="NZ_MASU01000014.1"/>
</dbReference>
<proteinExistence type="predicted"/>
<dbReference type="AlphaFoldDB" id="A0A318LJJ6"/>
<gene>
    <name evidence="1" type="ORF">BA062_31615</name>
</gene>
<name>A0A318LJJ6_9PSEU</name>
<comment type="caution">
    <text evidence="1">The sequence shown here is derived from an EMBL/GenBank/DDBJ whole genome shotgun (WGS) entry which is preliminary data.</text>
</comment>
<reference evidence="1 2" key="1">
    <citation type="submission" date="2016-07" db="EMBL/GenBank/DDBJ databases">
        <title>Draft genome sequence of Prauserella sp. YIM 121212, isolated from alkaline soil.</title>
        <authorList>
            <person name="Ruckert C."/>
            <person name="Albersmeier A."/>
            <person name="Jiang C.-L."/>
            <person name="Jiang Y."/>
            <person name="Kalinowski J."/>
            <person name="Schneider O."/>
            <person name="Winkler A."/>
            <person name="Zotchev S.B."/>
        </authorList>
    </citation>
    <scope>NUCLEOTIDE SEQUENCE [LARGE SCALE GENOMIC DNA]</scope>
    <source>
        <strain evidence="1 2">YIM 121212</strain>
    </source>
</reference>
<sequence>MKNDDVGTADEELLAEFGTWAYEPLTLAPRQDYDLELAVIDFAPLLLEIASDPACPKRDFALGVLYILAGDAGELRLHRMVWPRSCPSAR</sequence>
<evidence type="ECO:0000313" key="2">
    <source>
        <dbReference type="Proteomes" id="UP000247892"/>
    </source>
</evidence>
<protein>
    <submittedName>
        <fullName evidence="1">Uncharacterized protein</fullName>
    </submittedName>
</protein>